<keyword evidence="4 5" id="KW-0472">Membrane</keyword>
<dbReference type="Pfam" id="PF07869">
    <property type="entry name" value="DUF1656"/>
    <property type="match status" value="1"/>
</dbReference>
<proteinExistence type="predicted"/>
<name>A0A838L498_9SPHN</name>
<sequence length="81" mass="9055">MTHDFLIGGIILSPIVPELLIALLLTGLLSVLLMRLGFYRLVWHRPLVELSMFCIILGTIVAFTPDDRPFWHVTAPAGSVR</sequence>
<keyword evidence="1" id="KW-1003">Cell membrane</keyword>
<evidence type="ECO:0000256" key="3">
    <source>
        <dbReference type="ARBA" id="ARBA00022989"/>
    </source>
</evidence>
<dbReference type="EMBL" id="JACEIB010000001">
    <property type="protein sequence ID" value="MBA2932478.1"/>
    <property type="molecule type" value="Genomic_DNA"/>
</dbReference>
<keyword evidence="2 5" id="KW-0812">Transmembrane</keyword>
<accession>A0A838L498</accession>
<evidence type="ECO:0000256" key="5">
    <source>
        <dbReference type="SAM" id="Phobius"/>
    </source>
</evidence>
<feature type="transmembrane region" description="Helical" evidence="5">
    <location>
        <begin position="46"/>
        <end position="64"/>
    </location>
</feature>
<evidence type="ECO:0000313" key="7">
    <source>
        <dbReference type="Proteomes" id="UP000570166"/>
    </source>
</evidence>
<evidence type="ECO:0000256" key="1">
    <source>
        <dbReference type="ARBA" id="ARBA00022475"/>
    </source>
</evidence>
<dbReference type="Proteomes" id="UP000570166">
    <property type="component" value="Unassembled WGS sequence"/>
</dbReference>
<dbReference type="AlphaFoldDB" id="A0A838L498"/>
<evidence type="ECO:0000256" key="2">
    <source>
        <dbReference type="ARBA" id="ARBA00022692"/>
    </source>
</evidence>
<evidence type="ECO:0000313" key="6">
    <source>
        <dbReference type="EMBL" id="MBA2932478.1"/>
    </source>
</evidence>
<organism evidence="6 7">
    <name type="scientific">Sphingomonas chungangi</name>
    <dbReference type="NCBI Taxonomy" id="2683589"/>
    <lineage>
        <taxon>Bacteria</taxon>
        <taxon>Pseudomonadati</taxon>
        <taxon>Pseudomonadota</taxon>
        <taxon>Alphaproteobacteria</taxon>
        <taxon>Sphingomonadales</taxon>
        <taxon>Sphingomonadaceae</taxon>
        <taxon>Sphingomonas</taxon>
    </lineage>
</organism>
<evidence type="ECO:0000256" key="4">
    <source>
        <dbReference type="ARBA" id="ARBA00023136"/>
    </source>
</evidence>
<dbReference type="InterPro" id="IPR012451">
    <property type="entry name" value="DUF1656"/>
</dbReference>
<keyword evidence="3 5" id="KW-1133">Transmembrane helix</keyword>
<gene>
    <name evidence="6" type="ORF">HZF05_00085</name>
</gene>
<comment type="caution">
    <text evidence="6">The sequence shown here is derived from an EMBL/GenBank/DDBJ whole genome shotgun (WGS) entry which is preliminary data.</text>
</comment>
<reference evidence="6 7" key="1">
    <citation type="submission" date="2020-07" db="EMBL/GenBank/DDBJ databases">
        <authorList>
            <person name="Sun Q."/>
        </authorList>
    </citation>
    <scope>NUCLEOTIDE SEQUENCE [LARGE SCALE GENOMIC DNA]</scope>
    <source>
        <strain evidence="6 7">CGMCC 1.13654</strain>
    </source>
</reference>
<keyword evidence="7" id="KW-1185">Reference proteome</keyword>
<protein>
    <submittedName>
        <fullName evidence="6">DUF1656 domain-containing protein</fullName>
    </submittedName>
</protein>
<feature type="transmembrane region" description="Helical" evidence="5">
    <location>
        <begin position="6"/>
        <end position="34"/>
    </location>
</feature>
<dbReference type="RefSeq" id="WP_160364603.1">
    <property type="nucleotide sequence ID" value="NZ_JACEIB010000001.1"/>
</dbReference>